<sequence length="453" mass="50834">MATNTTTTSFDLLPHSKHVDWESSETTFRMYVGYLSLLFDVGVLTYHFTTPFHPKFYVTTARRRVLQLHILSGCLEIIACVCAFYAQDPTKYAYAAAAFGAIAHVPSTFYQIPTVLGIKAFLVPSLGLVTALHGYFAINLVLNPTSFYYLLSTYLTVHIYAWSRVFFALYYRFKLFEGHRFSAAMLTSGTLLVPSVLGLRGNIGLITFVIMSDIILRSTGTVEFWKAWTTEHPRELAANPEKKVVLEALVTAAEVSNAVQSLSVQDPKDRYSRICATVMTANARNTSPREKAFAVFRAIDVNRDNELSVNEFKDFLLACGISTFEMEDKLMLEGLFQNRKVVTADDFCAWFTKSWIHSSSISVPRMPSTPRGQAKLVFDTLDADGSGALDLVELETLLTSWGLPHSEAADYLKNHDKDKSGTIEFQEFYETMGTVWKFAIQSFIDEGKILIEA</sequence>
<dbReference type="Gene3D" id="1.10.238.10">
    <property type="entry name" value="EF-hand"/>
    <property type="match status" value="2"/>
</dbReference>
<dbReference type="InterPro" id="IPR018247">
    <property type="entry name" value="EF_Hand_1_Ca_BS"/>
</dbReference>
<accession>A0AAD4DID7</accession>
<dbReference type="SUPFAM" id="SSF47473">
    <property type="entry name" value="EF-hand"/>
    <property type="match status" value="1"/>
</dbReference>
<keyword evidence="2" id="KW-1133">Transmembrane helix</keyword>
<dbReference type="Pfam" id="PF13202">
    <property type="entry name" value="EF-hand_5"/>
    <property type="match status" value="1"/>
</dbReference>
<dbReference type="InterPro" id="IPR002048">
    <property type="entry name" value="EF_hand_dom"/>
</dbReference>
<feature type="transmembrane region" description="Helical" evidence="2">
    <location>
        <begin position="148"/>
        <end position="171"/>
    </location>
</feature>
<name>A0AAD4DID7_9FUNG</name>
<keyword evidence="1" id="KW-0106">Calcium</keyword>
<evidence type="ECO:0000313" key="4">
    <source>
        <dbReference type="EMBL" id="KAG0278763.1"/>
    </source>
</evidence>
<dbReference type="PROSITE" id="PS50222">
    <property type="entry name" value="EF_HAND_2"/>
    <property type="match status" value="3"/>
</dbReference>
<reference evidence="4" key="1">
    <citation type="journal article" date="2020" name="Fungal Divers.">
        <title>Resolving the Mortierellaceae phylogeny through synthesis of multi-gene phylogenetics and phylogenomics.</title>
        <authorList>
            <person name="Vandepol N."/>
            <person name="Liber J."/>
            <person name="Desiro A."/>
            <person name="Na H."/>
            <person name="Kennedy M."/>
            <person name="Barry K."/>
            <person name="Grigoriev I.V."/>
            <person name="Miller A.N."/>
            <person name="O'Donnell K."/>
            <person name="Stajich J.E."/>
            <person name="Bonito G."/>
        </authorList>
    </citation>
    <scope>NUCLEOTIDE SEQUENCE</scope>
    <source>
        <strain evidence="4">NRRL 28262</strain>
    </source>
</reference>
<dbReference type="AlphaFoldDB" id="A0AAD4DID7"/>
<gene>
    <name evidence="4" type="ORF">BGZ95_003207</name>
</gene>
<feature type="transmembrane region" description="Helical" evidence="2">
    <location>
        <begin position="92"/>
        <end position="109"/>
    </location>
</feature>
<protein>
    <recommendedName>
        <fullName evidence="3">EF-hand domain-containing protein</fullName>
    </recommendedName>
</protein>
<dbReference type="Pfam" id="PF13499">
    <property type="entry name" value="EF-hand_7"/>
    <property type="match status" value="1"/>
</dbReference>
<evidence type="ECO:0000259" key="3">
    <source>
        <dbReference type="PROSITE" id="PS50222"/>
    </source>
</evidence>
<feature type="transmembrane region" description="Helical" evidence="2">
    <location>
        <begin position="31"/>
        <end position="48"/>
    </location>
</feature>
<keyword evidence="5" id="KW-1185">Reference proteome</keyword>
<dbReference type="EMBL" id="JAAAIL010000172">
    <property type="protein sequence ID" value="KAG0278763.1"/>
    <property type="molecule type" value="Genomic_DNA"/>
</dbReference>
<evidence type="ECO:0000256" key="1">
    <source>
        <dbReference type="ARBA" id="ARBA00022837"/>
    </source>
</evidence>
<proteinExistence type="predicted"/>
<evidence type="ECO:0000313" key="5">
    <source>
        <dbReference type="Proteomes" id="UP001194580"/>
    </source>
</evidence>
<keyword evidence="2" id="KW-0812">Transmembrane</keyword>
<keyword evidence="2" id="KW-0472">Membrane</keyword>
<evidence type="ECO:0000256" key="2">
    <source>
        <dbReference type="SAM" id="Phobius"/>
    </source>
</evidence>
<dbReference type="InterPro" id="IPR011992">
    <property type="entry name" value="EF-hand-dom_pair"/>
</dbReference>
<comment type="caution">
    <text evidence="4">The sequence shown here is derived from an EMBL/GenBank/DDBJ whole genome shotgun (WGS) entry which is preliminary data.</text>
</comment>
<feature type="transmembrane region" description="Helical" evidence="2">
    <location>
        <begin position="121"/>
        <end position="142"/>
    </location>
</feature>
<feature type="domain" description="EF-hand" evidence="3">
    <location>
        <begin position="369"/>
        <end position="404"/>
    </location>
</feature>
<dbReference type="CDD" id="cd00051">
    <property type="entry name" value="EFh"/>
    <property type="match status" value="1"/>
</dbReference>
<dbReference type="SMART" id="SM00054">
    <property type="entry name" value="EFh"/>
    <property type="match status" value="3"/>
</dbReference>
<dbReference type="Proteomes" id="UP001194580">
    <property type="component" value="Unassembled WGS sequence"/>
</dbReference>
<dbReference type="PROSITE" id="PS00018">
    <property type="entry name" value="EF_HAND_1"/>
    <property type="match status" value="3"/>
</dbReference>
<dbReference type="GO" id="GO:0005509">
    <property type="term" value="F:calcium ion binding"/>
    <property type="evidence" value="ECO:0007669"/>
    <property type="project" value="InterPro"/>
</dbReference>
<feature type="domain" description="EF-hand" evidence="3">
    <location>
        <begin position="405"/>
        <end position="438"/>
    </location>
</feature>
<organism evidence="4 5">
    <name type="scientific">Linnemannia exigua</name>
    <dbReference type="NCBI Taxonomy" id="604196"/>
    <lineage>
        <taxon>Eukaryota</taxon>
        <taxon>Fungi</taxon>
        <taxon>Fungi incertae sedis</taxon>
        <taxon>Mucoromycota</taxon>
        <taxon>Mortierellomycotina</taxon>
        <taxon>Mortierellomycetes</taxon>
        <taxon>Mortierellales</taxon>
        <taxon>Mortierellaceae</taxon>
        <taxon>Linnemannia</taxon>
    </lineage>
</organism>
<feature type="domain" description="EF-hand" evidence="3">
    <location>
        <begin position="287"/>
        <end position="322"/>
    </location>
</feature>
<feature type="transmembrane region" description="Helical" evidence="2">
    <location>
        <begin position="68"/>
        <end position="86"/>
    </location>
</feature>